<sequence length="130" mass="15376">MFKFRRKESAWEVVDTKDIEPIYMYPEFEDEDMDVETMSDTDTRGTYVFDVKHKASHAALQNAIVFAQQQLLKEVAKRGYNILLIESWRLTIYRRGKYHRLEVEYCGRPACILGKIPVIKPPPYMEVLRV</sequence>
<accession>A0ABR1JT83</accession>
<reference evidence="1 3" key="1">
    <citation type="submission" date="2024-01" db="EMBL/GenBank/DDBJ databases">
        <title>A draft genome for the cacao thread blight pathogen Marasmiellus scandens.</title>
        <authorList>
            <person name="Baruah I.K."/>
            <person name="Leung J."/>
            <person name="Bukari Y."/>
            <person name="Amoako-Attah I."/>
            <person name="Meinhardt L.W."/>
            <person name="Bailey B.A."/>
            <person name="Cohen S.P."/>
        </authorList>
    </citation>
    <scope>NUCLEOTIDE SEQUENCE [LARGE SCALE GENOMIC DNA]</scope>
    <source>
        <strain evidence="1 3">GH-19</strain>
    </source>
</reference>
<dbReference type="EMBL" id="JBANRG010000006">
    <property type="protein sequence ID" value="KAK7465788.1"/>
    <property type="molecule type" value="Genomic_DNA"/>
</dbReference>
<dbReference type="EMBL" id="JBANRG010000009">
    <property type="protein sequence ID" value="KAK7463823.1"/>
    <property type="molecule type" value="Genomic_DNA"/>
</dbReference>
<organism evidence="1 3">
    <name type="scientific">Marasmiellus scandens</name>
    <dbReference type="NCBI Taxonomy" id="2682957"/>
    <lineage>
        <taxon>Eukaryota</taxon>
        <taxon>Fungi</taxon>
        <taxon>Dikarya</taxon>
        <taxon>Basidiomycota</taxon>
        <taxon>Agaricomycotina</taxon>
        <taxon>Agaricomycetes</taxon>
        <taxon>Agaricomycetidae</taxon>
        <taxon>Agaricales</taxon>
        <taxon>Marasmiineae</taxon>
        <taxon>Omphalotaceae</taxon>
        <taxon>Marasmiellus</taxon>
    </lineage>
</organism>
<evidence type="ECO:0000313" key="2">
    <source>
        <dbReference type="EMBL" id="KAK7465788.1"/>
    </source>
</evidence>
<comment type="caution">
    <text evidence="1">The sequence shown here is derived from an EMBL/GenBank/DDBJ whole genome shotgun (WGS) entry which is preliminary data.</text>
</comment>
<protein>
    <submittedName>
        <fullName evidence="1">Uncharacterized protein</fullName>
    </submittedName>
</protein>
<gene>
    <name evidence="2" type="ORF">VKT23_005760</name>
    <name evidence="1" type="ORF">VKT23_007160</name>
</gene>
<evidence type="ECO:0000313" key="3">
    <source>
        <dbReference type="Proteomes" id="UP001498398"/>
    </source>
</evidence>
<evidence type="ECO:0000313" key="1">
    <source>
        <dbReference type="EMBL" id="KAK7463823.1"/>
    </source>
</evidence>
<proteinExistence type="predicted"/>
<dbReference type="Proteomes" id="UP001498398">
    <property type="component" value="Unassembled WGS sequence"/>
</dbReference>
<keyword evidence="3" id="KW-1185">Reference proteome</keyword>
<name>A0ABR1JT83_9AGAR</name>